<dbReference type="Pfam" id="PF05207">
    <property type="entry name" value="Zn_ribbon_CSL"/>
    <property type="match status" value="1"/>
</dbReference>
<dbReference type="InterPro" id="IPR007872">
    <property type="entry name" value="DPH_MB_dom"/>
</dbReference>
<dbReference type="PROSITE" id="PS50076">
    <property type="entry name" value="DNAJ_2"/>
    <property type="match status" value="1"/>
</dbReference>
<dbReference type="EMBL" id="MNPL01005824">
    <property type="protein sequence ID" value="OQR75767.1"/>
    <property type="molecule type" value="Genomic_DNA"/>
</dbReference>
<dbReference type="InterPro" id="IPR001623">
    <property type="entry name" value="DnaJ_domain"/>
</dbReference>
<protein>
    <submittedName>
        <fullName evidence="6">Chaperone protein DnaJ-like</fullName>
    </submittedName>
</protein>
<evidence type="ECO:0000256" key="2">
    <source>
        <dbReference type="ARBA" id="ARBA00022723"/>
    </source>
</evidence>
<dbReference type="Gene3D" id="1.10.287.110">
    <property type="entry name" value="DnaJ domain"/>
    <property type="match status" value="1"/>
</dbReference>
<proteinExistence type="inferred from homology"/>
<dbReference type="Pfam" id="PF00226">
    <property type="entry name" value="DnaJ"/>
    <property type="match status" value="1"/>
</dbReference>
<dbReference type="Gene3D" id="3.10.660.10">
    <property type="entry name" value="DPH Zinc finger"/>
    <property type="match status" value="1"/>
</dbReference>
<evidence type="ECO:0000313" key="7">
    <source>
        <dbReference type="Proteomes" id="UP000192247"/>
    </source>
</evidence>
<dbReference type="GO" id="GO:0008198">
    <property type="term" value="F:ferrous iron binding"/>
    <property type="evidence" value="ECO:0007669"/>
    <property type="project" value="TreeGrafter"/>
</dbReference>
<keyword evidence="4" id="KW-0408">Iron</keyword>
<name>A0A1V9XQJ0_9ACAR</name>
<dbReference type="GO" id="GO:0001671">
    <property type="term" value="F:ATPase activator activity"/>
    <property type="evidence" value="ECO:0007669"/>
    <property type="project" value="TreeGrafter"/>
</dbReference>
<dbReference type="AlphaFoldDB" id="A0A1V9XQJ0"/>
<dbReference type="PRINTS" id="PR00625">
    <property type="entry name" value="JDOMAIN"/>
</dbReference>
<evidence type="ECO:0000313" key="6">
    <source>
        <dbReference type="EMBL" id="OQR75767.1"/>
    </source>
</evidence>
<accession>A0A1V9XQJ0</accession>
<evidence type="ECO:0000259" key="5">
    <source>
        <dbReference type="PROSITE" id="PS50076"/>
    </source>
</evidence>
<dbReference type="PANTHER" id="PTHR45255">
    <property type="entry name" value="DNAJ HOMOLOG SUBFAMILY C MEMBER 24"/>
    <property type="match status" value="1"/>
</dbReference>
<comment type="caution">
    <text evidence="6">The sequence shown here is derived from an EMBL/GenBank/DDBJ whole genome shotgun (WGS) entry which is preliminary data.</text>
</comment>
<dbReference type="InterPro" id="IPR036869">
    <property type="entry name" value="J_dom_sf"/>
</dbReference>
<organism evidence="6 7">
    <name type="scientific">Tropilaelaps mercedesae</name>
    <dbReference type="NCBI Taxonomy" id="418985"/>
    <lineage>
        <taxon>Eukaryota</taxon>
        <taxon>Metazoa</taxon>
        <taxon>Ecdysozoa</taxon>
        <taxon>Arthropoda</taxon>
        <taxon>Chelicerata</taxon>
        <taxon>Arachnida</taxon>
        <taxon>Acari</taxon>
        <taxon>Parasitiformes</taxon>
        <taxon>Mesostigmata</taxon>
        <taxon>Gamasina</taxon>
        <taxon>Dermanyssoidea</taxon>
        <taxon>Laelapidae</taxon>
        <taxon>Tropilaelaps</taxon>
    </lineage>
</organism>
<dbReference type="SUPFAM" id="SSF144217">
    <property type="entry name" value="CSL zinc finger"/>
    <property type="match status" value="1"/>
</dbReference>
<keyword evidence="2" id="KW-0479">Metal-binding</keyword>
<feature type="domain" description="J" evidence="5">
    <location>
        <begin position="13"/>
        <end position="76"/>
    </location>
</feature>
<comment type="similarity">
    <text evidence="1">Belongs to the DPH4 family.</text>
</comment>
<reference evidence="6 7" key="1">
    <citation type="journal article" date="2017" name="Gigascience">
        <title>Draft genome of the honey bee ectoparasitic mite, Tropilaelaps mercedesae, is shaped by the parasitic life history.</title>
        <authorList>
            <person name="Dong X."/>
            <person name="Armstrong S.D."/>
            <person name="Xia D."/>
            <person name="Makepeace B.L."/>
            <person name="Darby A.C."/>
            <person name="Kadowaki T."/>
        </authorList>
    </citation>
    <scope>NUCLEOTIDE SEQUENCE [LARGE SCALE GENOMIC DNA]</scope>
    <source>
        <strain evidence="6">Wuxi-XJTLU</strain>
    </source>
</reference>
<evidence type="ECO:0000256" key="4">
    <source>
        <dbReference type="ARBA" id="ARBA00023004"/>
    </source>
</evidence>
<dbReference type="PANTHER" id="PTHR45255:SF1">
    <property type="entry name" value="DNAJ HOMOLOG SUBFAMILY C MEMBER 24"/>
    <property type="match status" value="1"/>
</dbReference>
<dbReference type="SMART" id="SM00271">
    <property type="entry name" value="DnaJ"/>
    <property type="match status" value="1"/>
</dbReference>
<evidence type="ECO:0000256" key="3">
    <source>
        <dbReference type="ARBA" id="ARBA00022833"/>
    </source>
</evidence>
<dbReference type="InParanoid" id="A0A1V9XQJ0"/>
<dbReference type="SUPFAM" id="SSF46565">
    <property type="entry name" value="Chaperone J-domain"/>
    <property type="match status" value="1"/>
</dbReference>
<dbReference type="STRING" id="418985.A0A1V9XQJ0"/>
<sequence length="142" mass="16188">MCNDLTMGDNNGDHYSILGLDQTCSTDELRQAYKKLALQYHPDRPKTGDEEKFRAIERAYKVLSDPESRTDYDIHLDNSARLDHPVWQVVALDELILQDELHTMECRCGGTMRLDSQLASGQLPIIIQCEDCSTYVRVNPAE</sequence>
<keyword evidence="7" id="KW-1185">Reference proteome</keyword>
<dbReference type="CDD" id="cd06257">
    <property type="entry name" value="DnaJ"/>
    <property type="match status" value="1"/>
</dbReference>
<evidence type="ECO:0000256" key="1">
    <source>
        <dbReference type="ARBA" id="ARBA00006169"/>
    </source>
</evidence>
<dbReference type="Proteomes" id="UP000192247">
    <property type="component" value="Unassembled WGS sequence"/>
</dbReference>
<dbReference type="InterPro" id="IPR036671">
    <property type="entry name" value="DPH_MB_sf"/>
</dbReference>
<dbReference type="OrthoDB" id="66964at2759"/>
<gene>
    <name evidence="6" type="ORF">BIW11_08214</name>
</gene>
<keyword evidence="3" id="KW-0862">Zinc</keyword>